<feature type="compositionally biased region" description="Pro residues" evidence="1">
    <location>
        <begin position="111"/>
        <end position="123"/>
    </location>
</feature>
<comment type="caution">
    <text evidence="2">The sequence shown here is derived from an EMBL/GenBank/DDBJ whole genome shotgun (WGS) entry which is preliminary data.</text>
</comment>
<feature type="region of interest" description="Disordered" evidence="1">
    <location>
        <begin position="80"/>
        <end position="193"/>
    </location>
</feature>
<gene>
    <name evidence="2" type="ORF">EHYA_04588</name>
</gene>
<dbReference type="Proteomes" id="UP000286931">
    <property type="component" value="Unassembled WGS sequence"/>
</dbReference>
<dbReference type="EMBL" id="BIFH01000022">
    <property type="protein sequence ID" value="GCD96901.1"/>
    <property type="molecule type" value="Genomic_DNA"/>
</dbReference>
<dbReference type="AlphaFoldDB" id="A0A401YQN4"/>
<dbReference type="OrthoDB" id="4176651at2"/>
<accession>A0A401YQN4</accession>
<reference evidence="2 3" key="1">
    <citation type="submission" date="2018-12" db="EMBL/GenBank/DDBJ databases">
        <title>Draft genome sequence of Embleya hyalina NBRC 13850T.</title>
        <authorList>
            <person name="Komaki H."/>
            <person name="Hosoyama A."/>
            <person name="Kimura A."/>
            <person name="Ichikawa N."/>
            <person name="Tamura T."/>
        </authorList>
    </citation>
    <scope>NUCLEOTIDE SEQUENCE [LARGE SCALE GENOMIC DNA]</scope>
    <source>
        <strain evidence="2 3">NBRC 13850</strain>
    </source>
</reference>
<proteinExistence type="predicted"/>
<organism evidence="2 3">
    <name type="scientific">Embleya hyalina</name>
    <dbReference type="NCBI Taxonomy" id="516124"/>
    <lineage>
        <taxon>Bacteria</taxon>
        <taxon>Bacillati</taxon>
        <taxon>Actinomycetota</taxon>
        <taxon>Actinomycetes</taxon>
        <taxon>Kitasatosporales</taxon>
        <taxon>Streptomycetaceae</taxon>
        <taxon>Embleya</taxon>
    </lineage>
</organism>
<protein>
    <submittedName>
        <fullName evidence="2">Uncharacterized protein</fullName>
    </submittedName>
</protein>
<feature type="compositionally biased region" description="Low complexity" evidence="1">
    <location>
        <begin position="98"/>
        <end position="110"/>
    </location>
</feature>
<evidence type="ECO:0000256" key="1">
    <source>
        <dbReference type="SAM" id="MobiDB-lite"/>
    </source>
</evidence>
<evidence type="ECO:0000313" key="3">
    <source>
        <dbReference type="Proteomes" id="UP000286931"/>
    </source>
</evidence>
<keyword evidence="3" id="KW-1185">Reference proteome</keyword>
<evidence type="ECO:0000313" key="2">
    <source>
        <dbReference type="EMBL" id="GCD96901.1"/>
    </source>
</evidence>
<dbReference type="RefSeq" id="WP_126638928.1">
    <property type="nucleotide sequence ID" value="NZ_BIFH01000022.1"/>
</dbReference>
<sequence length="326" mass="34352">MDTDPVVPAWPIVHIELLSDDVVRVDGEEIAVPPGDSARQAALAKAAETARLLRRPVRAEAVEPNGTTFPLIVAADATVTEAGEPSPAPAARRRLLGRSRSAPAKKAPSRPSAPVPTIPPAPEPDQRNNAAPALGIPTPPTPAHPIEIPHDRQPGRPHTAAKNTSPVAPVAPPTPRHSPAITHPEDEPEAFTAPGTHASERVAQVARAVQAGDLDEAMALAVSWETDQEATATPDTSGLAREVQAYVTLLTGRPEVAVGLFVSAITMRKSTPGDTEAIRLADNALYSWLQVPDHRSRTDLGELVLSAYATTTPGHPAEQFIRGHMA</sequence>
<name>A0A401YQN4_9ACTN</name>